<feature type="transmembrane region" description="Helical" evidence="1">
    <location>
        <begin position="255"/>
        <end position="275"/>
    </location>
</feature>
<feature type="transmembrane region" description="Helical" evidence="1">
    <location>
        <begin position="337"/>
        <end position="355"/>
    </location>
</feature>
<feature type="transmembrane region" description="Helical" evidence="1">
    <location>
        <begin position="387"/>
        <end position="408"/>
    </location>
</feature>
<dbReference type="NCBIfam" id="TIGR00277">
    <property type="entry name" value="HDIG"/>
    <property type="match status" value="1"/>
</dbReference>
<dbReference type="InterPro" id="IPR011621">
    <property type="entry name" value="Metal-dep_PHydrolase_7TM_intra"/>
</dbReference>
<dbReference type="InterPro" id="IPR003607">
    <property type="entry name" value="HD/PDEase_dom"/>
</dbReference>
<keyword evidence="1" id="KW-1133">Transmembrane helix</keyword>
<dbReference type="InterPro" id="IPR011624">
    <property type="entry name" value="Metal-dep_PHydrolase_7TM_extra"/>
</dbReference>
<keyword evidence="4" id="KW-1185">Reference proteome</keyword>
<dbReference type="Pfam" id="PF07698">
    <property type="entry name" value="7TM-7TMR_HD"/>
    <property type="match status" value="1"/>
</dbReference>
<gene>
    <name evidence="3" type="ORF">ACFQO8_04880</name>
</gene>
<keyword evidence="1" id="KW-0812">Transmembrane</keyword>
<dbReference type="EMBL" id="JBHTCE010000001">
    <property type="protein sequence ID" value="MFC7389470.1"/>
    <property type="molecule type" value="Genomic_DNA"/>
</dbReference>
<protein>
    <submittedName>
        <fullName evidence="3">HD family phosphohydrolase</fullName>
    </submittedName>
</protein>
<sequence length="695" mass="77520">MQQAKHWTVATISLIFFLLLGAILYFTVRPSIISVEPLGIAEQDIRSPITVEDRVATERLKQEVTNGVGSQFSLRREFADQQIAKVEQLFAAFDQTDDETELADIKSRLNSTEANGILADEELNSLLEATEDTRQTVEDVTVTALQQVMDDRIETSNEAVAAARDRAAAIVDQSPLSFEFRAIAKTLSDELIVPNYVFDSEATRQKEQEAVDAVDPVIIQEGQLLVSQGEVVTREIYRKLELTGAIDPNRSLAPLFGSFLLSGLLTGGFLFMLIRSKIKDLLLSPKILVTVYGLLLLQLGIFFGVGYIGVDYTTYAYLLAPTAFVVLLLRILIDERVALASAFITMIAGSIVVTFGQSTNFMTLVYVATGSFLAVFLVEPKIQRKRLFLSGILLGVVNIIMVIALLLLRNVQITWEMAMYLSGFAVISALLSIVLTFGFLPFLEPWFGVLSSGRLVELMSPTHPLLRKLLMEAPGTYHHSMMVANLAESACEAIGADGLLARVASYYHDLGKTERPLHFIENQQGGGNPHDRLTPEESADIIMAHPYDGADLLRRYKLPKEIIDIAEQHHGTSLLKYFYVKAKEDHEKDVVESRFRYPGPKPQTREAAVVMIVDSIEAAVRSQKQPTPEKIRMLVRAIIRDKLADGQFEDCELTTKEIWRVGESACETLTGLFHERIEYPELKKEGELHANHLER</sequence>
<feature type="transmembrane region" description="Helical" evidence="1">
    <location>
        <begin position="287"/>
        <end position="308"/>
    </location>
</feature>
<feature type="transmembrane region" description="Helical" evidence="1">
    <location>
        <begin position="314"/>
        <end position="332"/>
    </location>
</feature>
<feature type="transmembrane region" description="Helical" evidence="1">
    <location>
        <begin position="420"/>
        <end position="443"/>
    </location>
</feature>
<name>A0ABW2PLY5_9BACL</name>
<feature type="domain" description="HD/PDEase" evidence="2">
    <location>
        <begin position="472"/>
        <end position="628"/>
    </location>
</feature>
<dbReference type="Pfam" id="PF07697">
    <property type="entry name" value="7TMR-HDED"/>
    <property type="match status" value="1"/>
</dbReference>
<dbReference type="PANTHER" id="PTHR36442:SF1">
    <property type="entry name" value="CYCLIC-DI-AMP PHOSPHODIESTERASE PGPH"/>
    <property type="match status" value="1"/>
</dbReference>
<organism evidence="3 4">
    <name type="scientific">Exiguobacterium aestuarii</name>
    <dbReference type="NCBI Taxonomy" id="273527"/>
    <lineage>
        <taxon>Bacteria</taxon>
        <taxon>Bacillati</taxon>
        <taxon>Bacillota</taxon>
        <taxon>Bacilli</taxon>
        <taxon>Bacillales</taxon>
        <taxon>Bacillales Family XII. Incertae Sedis</taxon>
        <taxon>Exiguobacterium</taxon>
    </lineage>
</organism>
<dbReference type="SMART" id="SM00471">
    <property type="entry name" value="HDc"/>
    <property type="match status" value="1"/>
</dbReference>
<dbReference type="InterPro" id="IPR006674">
    <property type="entry name" value="HD_domain"/>
</dbReference>
<dbReference type="InterPro" id="IPR006675">
    <property type="entry name" value="HDIG_dom"/>
</dbReference>
<dbReference type="Gene3D" id="1.10.3210.10">
    <property type="entry name" value="Hypothetical protein af1432"/>
    <property type="match status" value="1"/>
</dbReference>
<evidence type="ECO:0000313" key="3">
    <source>
        <dbReference type="EMBL" id="MFC7389470.1"/>
    </source>
</evidence>
<dbReference type="Pfam" id="PF01966">
    <property type="entry name" value="HD"/>
    <property type="match status" value="1"/>
</dbReference>
<feature type="transmembrane region" description="Helical" evidence="1">
    <location>
        <begin position="7"/>
        <end position="28"/>
    </location>
</feature>
<dbReference type="RefSeq" id="WP_214787413.1">
    <property type="nucleotide sequence ID" value="NZ_JANIEL010000054.1"/>
</dbReference>
<proteinExistence type="predicted"/>
<evidence type="ECO:0000259" key="2">
    <source>
        <dbReference type="SMART" id="SM00471"/>
    </source>
</evidence>
<reference evidence="4" key="1">
    <citation type="journal article" date="2019" name="Int. J. Syst. Evol. Microbiol.">
        <title>The Global Catalogue of Microorganisms (GCM) 10K type strain sequencing project: providing services to taxonomists for standard genome sequencing and annotation.</title>
        <authorList>
            <consortium name="The Broad Institute Genomics Platform"/>
            <consortium name="The Broad Institute Genome Sequencing Center for Infectious Disease"/>
            <person name="Wu L."/>
            <person name="Ma J."/>
        </authorList>
    </citation>
    <scope>NUCLEOTIDE SEQUENCE [LARGE SCALE GENOMIC DNA]</scope>
    <source>
        <strain evidence="4">CCUG 55590</strain>
    </source>
</reference>
<dbReference type="SUPFAM" id="SSF109604">
    <property type="entry name" value="HD-domain/PDEase-like"/>
    <property type="match status" value="1"/>
</dbReference>
<dbReference type="Proteomes" id="UP001596439">
    <property type="component" value="Unassembled WGS sequence"/>
</dbReference>
<accession>A0ABW2PLY5</accession>
<evidence type="ECO:0000313" key="4">
    <source>
        <dbReference type="Proteomes" id="UP001596439"/>
    </source>
</evidence>
<evidence type="ECO:0000256" key="1">
    <source>
        <dbReference type="SAM" id="Phobius"/>
    </source>
</evidence>
<dbReference type="InterPro" id="IPR052722">
    <property type="entry name" value="PgpH_phosphodiesterase"/>
</dbReference>
<dbReference type="CDD" id="cd00077">
    <property type="entry name" value="HDc"/>
    <property type="match status" value="1"/>
</dbReference>
<dbReference type="PANTHER" id="PTHR36442">
    <property type="entry name" value="CYCLIC-DI-AMP PHOSPHODIESTERASE PGPH"/>
    <property type="match status" value="1"/>
</dbReference>
<comment type="caution">
    <text evidence="3">The sequence shown here is derived from an EMBL/GenBank/DDBJ whole genome shotgun (WGS) entry which is preliminary data.</text>
</comment>
<keyword evidence="1" id="KW-0472">Membrane</keyword>